<dbReference type="InterPro" id="IPR050374">
    <property type="entry name" value="RRT5_SRSF_SR"/>
</dbReference>
<name>A0A0L0HGZ6_SPIPD</name>
<dbReference type="SUPFAM" id="SSF54928">
    <property type="entry name" value="RNA-binding domain, RBD"/>
    <property type="match status" value="2"/>
</dbReference>
<gene>
    <name evidence="5" type="ORF">SPPG_03852</name>
</gene>
<dbReference type="FunFam" id="3.30.70.330:FF:000362">
    <property type="entry name" value="GBP2p Poly(A+) RNA-binding protein"/>
    <property type="match status" value="1"/>
</dbReference>
<dbReference type="GO" id="GO:1990904">
    <property type="term" value="C:ribonucleoprotein complex"/>
    <property type="evidence" value="ECO:0007669"/>
    <property type="project" value="TreeGrafter"/>
</dbReference>
<feature type="region of interest" description="Disordered" evidence="3">
    <location>
        <begin position="1"/>
        <end position="129"/>
    </location>
</feature>
<dbReference type="OrthoDB" id="1049195at2759"/>
<feature type="compositionally biased region" description="Basic and acidic residues" evidence="3">
    <location>
        <begin position="22"/>
        <end position="50"/>
    </location>
</feature>
<dbReference type="eggNOG" id="KOG0118">
    <property type="taxonomic scope" value="Eukaryota"/>
</dbReference>
<dbReference type="FunFam" id="3.30.70.330:FF:000145">
    <property type="entry name" value="Putative RNP domain-containing protein"/>
    <property type="match status" value="1"/>
</dbReference>
<feature type="domain" description="RRM" evidence="4">
    <location>
        <begin position="131"/>
        <end position="208"/>
    </location>
</feature>
<dbReference type="InterPro" id="IPR035979">
    <property type="entry name" value="RBD_domain_sf"/>
</dbReference>
<dbReference type="GeneID" id="27687337"/>
<feature type="region of interest" description="Disordered" evidence="3">
    <location>
        <begin position="301"/>
        <end position="335"/>
    </location>
</feature>
<feature type="compositionally biased region" description="Basic and acidic residues" evidence="3">
    <location>
        <begin position="87"/>
        <end position="105"/>
    </location>
</feature>
<keyword evidence="1 2" id="KW-0694">RNA-binding</keyword>
<evidence type="ECO:0000256" key="3">
    <source>
        <dbReference type="SAM" id="MobiDB-lite"/>
    </source>
</evidence>
<dbReference type="PANTHER" id="PTHR23003:SF3">
    <property type="entry name" value="FI21236P1-RELATED"/>
    <property type="match status" value="1"/>
</dbReference>
<sequence length="446" mass="48888">MEQDLSTVLNDTTDGDGAMADSHYDTREDRDSRDVRERDRDSRDVRERDSGAGSSRNGYLSPKKEGGSGPDAAPAPPAEHYGRSRSPGRERYGSSRRTPYDRPGGDSHGGGSSKYSAGRRDPNRPPSKKECRVYVGNLAYEVGWQDLKDFMRKAGEVVFADILTGPGGRSKGCGVVEYAAIEEAQKAIKELNDTPLMGRPVFIREDREQEAKFGSLGPTKRMDTAGRQIFVNNLPYIVAWQDLKDLFRQAGSVLRADVMEGPDRRSRGMGVVLFETAEEAHHAISTFDGYEWHGRRLEVREDRHGGAPMGRGPPPSYGGPRGYDRPSPRGYDSRDYYGGGYDSYGPRDYYGGGYDGYGGGYGGYGGYYDRGYGGGPDYGPGGSAPPHRNDYYKDYPPPPPPPGTGAYAPEGRSYGERPYGGDGRGYGDRSGYHDPSRSGGYGDYHR</sequence>
<dbReference type="InterPro" id="IPR012677">
    <property type="entry name" value="Nucleotide-bd_a/b_plait_sf"/>
</dbReference>
<dbReference type="InterPro" id="IPR000504">
    <property type="entry name" value="RRM_dom"/>
</dbReference>
<proteinExistence type="predicted"/>
<feature type="region of interest" description="Disordered" evidence="3">
    <location>
        <begin position="378"/>
        <end position="446"/>
    </location>
</feature>
<dbReference type="STRING" id="645134.A0A0L0HGZ6"/>
<dbReference type="Gene3D" id="3.30.70.330">
    <property type="match status" value="2"/>
</dbReference>
<feature type="compositionally biased region" description="Basic and acidic residues" evidence="3">
    <location>
        <begin position="322"/>
        <end position="335"/>
    </location>
</feature>
<evidence type="ECO:0000256" key="1">
    <source>
        <dbReference type="ARBA" id="ARBA00022884"/>
    </source>
</evidence>
<feature type="domain" description="RRM" evidence="4">
    <location>
        <begin position="227"/>
        <end position="304"/>
    </location>
</feature>
<keyword evidence="6" id="KW-1185">Reference proteome</keyword>
<dbReference type="SMART" id="SM00360">
    <property type="entry name" value="RRM"/>
    <property type="match status" value="2"/>
</dbReference>
<accession>A0A0L0HGZ6</accession>
<dbReference type="RefSeq" id="XP_016608775.1">
    <property type="nucleotide sequence ID" value="XM_016752099.1"/>
</dbReference>
<dbReference type="Pfam" id="PF00076">
    <property type="entry name" value="RRM_1"/>
    <property type="match status" value="2"/>
</dbReference>
<dbReference type="InParanoid" id="A0A0L0HGZ6"/>
<feature type="compositionally biased region" description="Basic and acidic residues" evidence="3">
    <location>
        <begin position="118"/>
        <end position="129"/>
    </location>
</feature>
<evidence type="ECO:0000313" key="5">
    <source>
        <dbReference type="EMBL" id="KND00736.1"/>
    </source>
</evidence>
<evidence type="ECO:0000259" key="4">
    <source>
        <dbReference type="PROSITE" id="PS50102"/>
    </source>
</evidence>
<feature type="compositionally biased region" description="Basic and acidic residues" evidence="3">
    <location>
        <begin position="425"/>
        <end position="436"/>
    </location>
</feature>
<evidence type="ECO:0000313" key="6">
    <source>
        <dbReference type="Proteomes" id="UP000053201"/>
    </source>
</evidence>
<protein>
    <recommendedName>
        <fullName evidence="4">RRM domain-containing protein</fullName>
    </recommendedName>
</protein>
<dbReference type="VEuPathDB" id="FungiDB:SPPG_03852"/>
<feature type="compositionally biased region" description="Polar residues" evidence="3">
    <location>
        <begin position="1"/>
        <end position="12"/>
    </location>
</feature>
<dbReference type="PROSITE" id="PS50102">
    <property type="entry name" value="RRM"/>
    <property type="match status" value="2"/>
</dbReference>
<organism evidence="5 6">
    <name type="scientific">Spizellomyces punctatus (strain DAOM BR117)</name>
    <dbReference type="NCBI Taxonomy" id="645134"/>
    <lineage>
        <taxon>Eukaryota</taxon>
        <taxon>Fungi</taxon>
        <taxon>Fungi incertae sedis</taxon>
        <taxon>Chytridiomycota</taxon>
        <taxon>Chytridiomycota incertae sedis</taxon>
        <taxon>Chytridiomycetes</taxon>
        <taxon>Spizellomycetales</taxon>
        <taxon>Spizellomycetaceae</taxon>
        <taxon>Spizellomyces</taxon>
    </lineage>
</organism>
<dbReference type="GO" id="GO:0005634">
    <property type="term" value="C:nucleus"/>
    <property type="evidence" value="ECO:0007669"/>
    <property type="project" value="TreeGrafter"/>
</dbReference>
<reference evidence="5 6" key="1">
    <citation type="submission" date="2009-08" db="EMBL/GenBank/DDBJ databases">
        <title>The Genome Sequence of Spizellomyces punctatus strain DAOM BR117.</title>
        <authorList>
            <consortium name="The Broad Institute Genome Sequencing Platform"/>
            <person name="Russ C."/>
            <person name="Cuomo C."/>
            <person name="Shea T."/>
            <person name="Young S.K."/>
            <person name="Zeng Q."/>
            <person name="Koehrsen M."/>
            <person name="Haas B."/>
            <person name="Borodovsky M."/>
            <person name="Guigo R."/>
            <person name="Alvarado L."/>
            <person name="Berlin A."/>
            <person name="Bochicchio J."/>
            <person name="Borenstein D."/>
            <person name="Chapman S."/>
            <person name="Chen Z."/>
            <person name="Engels R."/>
            <person name="Freedman E."/>
            <person name="Gellesch M."/>
            <person name="Goldberg J."/>
            <person name="Griggs A."/>
            <person name="Gujja S."/>
            <person name="Heiman D."/>
            <person name="Hepburn T."/>
            <person name="Howarth C."/>
            <person name="Jen D."/>
            <person name="Larson L."/>
            <person name="Lewis B."/>
            <person name="Mehta T."/>
            <person name="Park D."/>
            <person name="Pearson M."/>
            <person name="Roberts A."/>
            <person name="Saif S."/>
            <person name="Shenoy N."/>
            <person name="Sisk P."/>
            <person name="Stolte C."/>
            <person name="Sykes S."/>
            <person name="Thomson T."/>
            <person name="Walk T."/>
            <person name="White J."/>
            <person name="Yandava C."/>
            <person name="Burger G."/>
            <person name="Gray M.W."/>
            <person name="Holland P.W.H."/>
            <person name="King N."/>
            <person name="Lang F.B.F."/>
            <person name="Roger A.J."/>
            <person name="Ruiz-Trillo I."/>
            <person name="Lander E."/>
            <person name="Nusbaum C."/>
        </authorList>
    </citation>
    <scope>NUCLEOTIDE SEQUENCE [LARGE SCALE GENOMIC DNA]</scope>
    <source>
        <strain evidence="5 6">DAOM BR117</strain>
    </source>
</reference>
<dbReference type="OMA" id="EGVAWQE"/>
<evidence type="ECO:0000256" key="2">
    <source>
        <dbReference type="PROSITE-ProRule" id="PRU00176"/>
    </source>
</evidence>
<dbReference type="AlphaFoldDB" id="A0A0L0HGZ6"/>
<dbReference type="PANTHER" id="PTHR23003">
    <property type="entry name" value="RNA RECOGNITION MOTIF RRM DOMAIN CONTAINING PROTEIN"/>
    <property type="match status" value="1"/>
</dbReference>
<dbReference type="GO" id="GO:0005737">
    <property type="term" value="C:cytoplasm"/>
    <property type="evidence" value="ECO:0007669"/>
    <property type="project" value="TreeGrafter"/>
</dbReference>
<dbReference type="Proteomes" id="UP000053201">
    <property type="component" value="Unassembled WGS sequence"/>
</dbReference>
<dbReference type="EMBL" id="KQ257455">
    <property type="protein sequence ID" value="KND00736.1"/>
    <property type="molecule type" value="Genomic_DNA"/>
</dbReference>
<dbReference type="GO" id="GO:0003729">
    <property type="term" value="F:mRNA binding"/>
    <property type="evidence" value="ECO:0007669"/>
    <property type="project" value="TreeGrafter"/>
</dbReference>